<gene>
    <name evidence="1" type="ORF">SAMN05660429_01529</name>
</gene>
<dbReference type="InterPro" id="IPR036291">
    <property type="entry name" value="NAD(P)-bd_dom_sf"/>
</dbReference>
<dbReference type="EMBL" id="FOHK01000006">
    <property type="protein sequence ID" value="SET32083.1"/>
    <property type="molecule type" value="Genomic_DNA"/>
</dbReference>
<dbReference type="RefSeq" id="WP_093328967.1">
    <property type="nucleotide sequence ID" value="NZ_AP027363.1"/>
</dbReference>
<proteinExistence type="predicted"/>
<dbReference type="AlphaFoldDB" id="A0A1I0DIX6"/>
<accession>A0A1I0DIX6</accession>
<dbReference type="SUPFAM" id="SSF51735">
    <property type="entry name" value="NAD(P)-binding Rossmann-fold domains"/>
    <property type="match status" value="1"/>
</dbReference>
<name>A0A1I0DIX6_THASX</name>
<evidence type="ECO:0000313" key="2">
    <source>
        <dbReference type="Proteomes" id="UP000199308"/>
    </source>
</evidence>
<organism evidence="1 2">
    <name type="scientific">Thalassotalea agarivorans</name>
    <name type="common">Thalassomonas agarivorans</name>
    <dbReference type="NCBI Taxonomy" id="349064"/>
    <lineage>
        <taxon>Bacteria</taxon>
        <taxon>Pseudomonadati</taxon>
        <taxon>Pseudomonadota</taxon>
        <taxon>Gammaproteobacteria</taxon>
        <taxon>Alteromonadales</taxon>
        <taxon>Colwelliaceae</taxon>
        <taxon>Thalassotalea</taxon>
    </lineage>
</organism>
<dbReference type="PANTHER" id="PTHR14097:SF7">
    <property type="entry name" value="OXIDOREDUCTASE HTATIP2"/>
    <property type="match status" value="1"/>
</dbReference>
<sequence length="227" mass="24878">MNCLVLGATGLTGTLLVDELTLVPSVSNIYCPVRTVPDIAKSKASYQQVDFSQPASAIPNIELDTAFCCLGTTIKVAGSKTAFYHIDVELPYLLLKQAIARGVKKIILISAMGANARSWIFYNRCKGELEQRLIELCKQHNVKLVICRPSLLLGNRNEQRFAEGMGQKLFSAASKPWIKPFDKFQPIHAKQVASAMVALALKENDNKVTIAENNELLSLALSANESL</sequence>
<dbReference type="Pfam" id="PF08732">
    <property type="entry name" value="HIM1"/>
    <property type="match status" value="1"/>
</dbReference>
<dbReference type="Proteomes" id="UP000199308">
    <property type="component" value="Unassembled WGS sequence"/>
</dbReference>
<reference evidence="1 2" key="1">
    <citation type="submission" date="2016-10" db="EMBL/GenBank/DDBJ databases">
        <authorList>
            <person name="de Groot N.N."/>
        </authorList>
    </citation>
    <scope>NUCLEOTIDE SEQUENCE [LARGE SCALE GENOMIC DNA]</scope>
    <source>
        <strain evidence="1 2">DSM 19706</strain>
    </source>
</reference>
<keyword evidence="2" id="KW-1185">Reference proteome</keyword>
<dbReference type="InterPro" id="IPR014843">
    <property type="entry name" value="Him1/Fmp52"/>
</dbReference>
<dbReference type="OrthoDB" id="9798632at2"/>
<protein>
    <submittedName>
        <fullName evidence="1">Uncharacterized conserved protein YbjT, contains NAD(P)-binding and DUF2867 domains</fullName>
    </submittedName>
</protein>
<dbReference type="PANTHER" id="PTHR14097">
    <property type="entry name" value="OXIDOREDUCTASE HTATIP2"/>
    <property type="match status" value="1"/>
</dbReference>
<dbReference type="Gene3D" id="3.40.50.720">
    <property type="entry name" value="NAD(P)-binding Rossmann-like Domain"/>
    <property type="match status" value="1"/>
</dbReference>
<evidence type="ECO:0000313" key="1">
    <source>
        <dbReference type="EMBL" id="SET32083.1"/>
    </source>
</evidence>
<dbReference type="STRING" id="349064.SAMN05660429_01529"/>